<feature type="disulfide bond" description="Redox-active" evidence="7">
    <location>
        <begin position="41"/>
        <end position="46"/>
    </location>
</feature>
<sequence>MERADLIVIGSGQGGVPLAAEWAQQGRRVVLFERGALGGTCVNTGCTPSKAFLASAHAAGRARKAGRLGLGVRAEVTVDFAAVMERVRGYPEASSRGVEGRLEQAGVRLVRAEARFVGERRVEGGGVRAQAPVVLIDTGTSPLEPEIPGLAGTPYLTSDNFWELRERPGRVLVLGGGYVGLELGQGLARLGCEAHILDRNDRVLAREEPEVSEVLQEALEADGVELHLGSKVRAVRYGRQRFTLELGGGERLEGDALLVAAGRRPNTEALRLEAAGVETDERGFVKTDDQFRTSAEGVYAIGDVAGQPQFTHVSWEDHRRLKAILAGEDRRRDDRALGYAVFTDPQVGRVGLTLEQARRKGHDAEAADLPLEKVARAWETGETLGFYRMVVERQTERILGATLVGPEAAELVHVFLAHMEAGSTWRRLEQSVHIHPTLAEGLPSLARKLAG</sequence>
<dbReference type="AlphaFoldDB" id="A0A399ED76"/>
<feature type="binding site" evidence="6">
    <location>
        <position position="262"/>
    </location>
    <ligand>
        <name>NAD(+)</name>
        <dbReference type="ChEBI" id="CHEBI:57540"/>
    </ligand>
</feature>
<dbReference type="OrthoDB" id="9800167at2"/>
<dbReference type="InterPro" id="IPR001100">
    <property type="entry name" value="Pyr_nuc-diS_OxRdtase"/>
</dbReference>
<evidence type="ECO:0000256" key="3">
    <source>
        <dbReference type="ARBA" id="ARBA00022827"/>
    </source>
</evidence>
<dbReference type="PIRSF" id="PIRSF000350">
    <property type="entry name" value="Mercury_reductase_MerA"/>
    <property type="match status" value="1"/>
</dbReference>
<dbReference type="Gene3D" id="3.30.390.30">
    <property type="match status" value="1"/>
</dbReference>
<dbReference type="SUPFAM" id="SSF55424">
    <property type="entry name" value="FAD/NAD-linked reductases, dimerisation (C-terminal) domain"/>
    <property type="match status" value="1"/>
</dbReference>
<evidence type="ECO:0000256" key="6">
    <source>
        <dbReference type="PIRSR" id="PIRSR000350-3"/>
    </source>
</evidence>
<keyword evidence="2" id="KW-0285">Flavoprotein</keyword>
<evidence type="ECO:0000256" key="5">
    <source>
        <dbReference type="PIRSR" id="PIRSR000350-2"/>
    </source>
</evidence>
<feature type="domain" description="FAD/NAD(P)-binding" evidence="9">
    <location>
        <begin position="5"/>
        <end position="315"/>
    </location>
</feature>
<dbReference type="PRINTS" id="PR00368">
    <property type="entry name" value="FADPNR"/>
</dbReference>
<dbReference type="RefSeq" id="WP_119315600.1">
    <property type="nucleotide sequence ID" value="NZ_QXDL01000115.1"/>
</dbReference>
<gene>
    <name evidence="10" type="primary">merA</name>
    <name evidence="10" type="ORF">Mterra_02595</name>
</gene>
<dbReference type="InterPro" id="IPR016156">
    <property type="entry name" value="FAD/NAD-linked_Rdtase_dimer_sf"/>
</dbReference>
<feature type="active site" description="Proton acceptor" evidence="5">
    <location>
        <position position="435"/>
    </location>
</feature>
<dbReference type="InterPro" id="IPR004099">
    <property type="entry name" value="Pyr_nucl-diS_OxRdtase_dimer"/>
</dbReference>
<keyword evidence="4 10" id="KW-0560">Oxidoreductase</keyword>
<evidence type="ECO:0000259" key="8">
    <source>
        <dbReference type="Pfam" id="PF02852"/>
    </source>
</evidence>
<dbReference type="InterPro" id="IPR036188">
    <property type="entry name" value="FAD/NAD-bd_sf"/>
</dbReference>
<dbReference type="GO" id="GO:0016152">
    <property type="term" value="F:mercury (II) reductase (NADP+) activity"/>
    <property type="evidence" value="ECO:0007669"/>
    <property type="project" value="UniProtKB-EC"/>
</dbReference>
<feature type="binding site" evidence="6">
    <location>
        <begin position="175"/>
        <end position="182"/>
    </location>
    <ligand>
        <name>NAD(+)</name>
        <dbReference type="ChEBI" id="CHEBI:57540"/>
    </ligand>
</feature>
<dbReference type="GO" id="GO:0003955">
    <property type="term" value="F:NAD(P)H dehydrogenase (quinone) activity"/>
    <property type="evidence" value="ECO:0007669"/>
    <property type="project" value="TreeGrafter"/>
</dbReference>
<feature type="binding site" evidence="6">
    <location>
        <position position="303"/>
    </location>
    <ligand>
        <name>FAD</name>
        <dbReference type="ChEBI" id="CHEBI:57692"/>
    </ligand>
</feature>
<evidence type="ECO:0000256" key="7">
    <source>
        <dbReference type="PIRSR" id="PIRSR000350-4"/>
    </source>
</evidence>
<feature type="binding site" evidence="6">
    <location>
        <position position="50"/>
    </location>
    <ligand>
        <name>FAD</name>
        <dbReference type="ChEBI" id="CHEBI:57692"/>
    </ligand>
</feature>
<dbReference type="EC" id="1.16.1.1" evidence="10"/>
<protein>
    <submittedName>
        <fullName evidence="10">Mercuric reductase</fullName>
        <ecNumber evidence="10">1.16.1.1</ecNumber>
    </submittedName>
</protein>
<proteinExistence type="inferred from homology"/>
<dbReference type="InterPro" id="IPR023753">
    <property type="entry name" value="FAD/NAD-binding_dom"/>
</dbReference>
<name>A0A399ED76_9DEIN</name>
<evidence type="ECO:0000256" key="2">
    <source>
        <dbReference type="ARBA" id="ARBA00022630"/>
    </source>
</evidence>
<dbReference type="PANTHER" id="PTHR43014:SF2">
    <property type="entry name" value="MERCURIC REDUCTASE"/>
    <property type="match status" value="1"/>
</dbReference>
<comment type="similarity">
    <text evidence="1">Belongs to the class-I pyridine nucleotide-disulfide oxidoreductase family.</text>
</comment>
<dbReference type="Pfam" id="PF07992">
    <property type="entry name" value="Pyr_redox_2"/>
    <property type="match status" value="1"/>
</dbReference>
<dbReference type="PANTHER" id="PTHR43014">
    <property type="entry name" value="MERCURIC REDUCTASE"/>
    <property type="match status" value="1"/>
</dbReference>
<dbReference type="GO" id="GO:0050660">
    <property type="term" value="F:flavin adenine dinucleotide binding"/>
    <property type="evidence" value="ECO:0007669"/>
    <property type="project" value="TreeGrafter"/>
</dbReference>
<organism evidence="10 11">
    <name type="scientific">Calidithermus terrae</name>
    <dbReference type="NCBI Taxonomy" id="1408545"/>
    <lineage>
        <taxon>Bacteria</taxon>
        <taxon>Thermotogati</taxon>
        <taxon>Deinococcota</taxon>
        <taxon>Deinococci</taxon>
        <taxon>Thermales</taxon>
        <taxon>Thermaceae</taxon>
        <taxon>Calidithermus</taxon>
    </lineage>
</organism>
<evidence type="ECO:0000256" key="4">
    <source>
        <dbReference type="ARBA" id="ARBA00023002"/>
    </source>
</evidence>
<comment type="cofactor">
    <cofactor evidence="6">
        <name>FAD</name>
        <dbReference type="ChEBI" id="CHEBI:57692"/>
    </cofactor>
    <text evidence="6">Binds 1 FAD per subunit.</text>
</comment>
<dbReference type="Proteomes" id="UP000265715">
    <property type="component" value="Unassembled WGS sequence"/>
</dbReference>
<keyword evidence="3 6" id="KW-0274">FAD</keyword>
<dbReference type="PRINTS" id="PR00411">
    <property type="entry name" value="PNDRDTASEI"/>
</dbReference>
<keyword evidence="6" id="KW-0520">NAD</keyword>
<evidence type="ECO:0000259" key="9">
    <source>
        <dbReference type="Pfam" id="PF07992"/>
    </source>
</evidence>
<accession>A0A399ED76</accession>
<reference evidence="10 11" key="1">
    <citation type="submission" date="2018-08" db="EMBL/GenBank/DDBJ databases">
        <title>Meiothermus terrae DSM 26712 genome sequencing project.</title>
        <authorList>
            <person name="Da Costa M.S."/>
            <person name="Albuquerque L."/>
            <person name="Raposo P."/>
            <person name="Froufe H.J.C."/>
            <person name="Barroso C.S."/>
            <person name="Egas C."/>
        </authorList>
    </citation>
    <scope>NUCLEOTIDE SEQUENCE [LARGE SCALE GENOMIC DNA]</scope>
    <source>
        <strain evidence="10 11">DSM 26712</strain>
    </source>
</reference>
<dbReference type="EMBL" id="QXDL01000115">
    <property type="protein sequence ID" value="RIH82587.1"/>
    <property type="molecule type" value="Genomic_DNA"/>
</dbReference>
<dbReference type="FunFam" id="3.30.390.30:FF:000001">
    <property type="entry name" value="Dihydrolipoyl dehydrogenase"/>
    <property type="match status" value="1"/>
</dbReference>
<evidence type="ECO:0000256" key="1">
    <source>
        <dbReference type="ARBA" id="ARBA00007532"/>
    </source>
</evidence>
<keyword evidence="6" id="KW-0547">Nucleotide-binding</keyword>
<feature type="domain" description="Pyridine nucleotide-disulphide oxidoreductase dimerisation" evidence="8">
    <location>
        <begin position="340"/>
        <end position="443"/>
    </location>
</feature>
<dbReference type="SUPFAM" id="SSF51905">
    <property type="entry name" value="FAD/NAD(P)-binding domain"/>
    <property type="match status" value="1"/>
</dbReference>
<dbReference type="Gene3D" id="3.50.50.60">
    <property type="entry name" value="FAD/NAD(P)-binding domain"/>
    <property type="match status" value="2"/>
</dbReference>
<evidence type="ECO:0000313" key="11">
    <source>
        <dbReference type="Proteomes" id="UP000265715"/>
    </source>
</evidence>
<keyword evidence="11" id="KW-1185">Reference proteome</keyword>
<evidence type="ECO:0000313" key="10">
    <source>
        <dbReference type="EMBL" id="RIH82587.1"/>
    </source>
</evidence>
<comment type="caution">
    <text evidence="10">The sequence shown here is derived from an EMBL/GenBank/DDBJ whole genome shotgun (WGS) entry which is preliminary data.</text>
</comment>
<dbReference type="Pfam" id="PF02852">
    <property type="entry name" value="Pyr_redox_dim"/>
    <property type="match status" value="1"/>
</dbReference>